<keyword evidence="3" id="KW-0624">Polysaccharide degradation</keyword>
<evidence type="ECO:0000256" key="2">
    <source>
        <dbReference type="ARBA" id="ARBA00022487"/>
    </source>
</evidence>
<evidence type="ECO:0000313" key="12">
    <source>
        <dbReference type="Proteomes" id="UP000279259"/>
    </source>
</evidence>
<accession>A0A427YEN9</accession>
<dbReference type="SUPFAM" id="SSF53474">
    <property type="entry name" value="alpha/beta-Hydrolases"/>
    <property type="match status" value="1"/>
</dbReference>
<keyword evidence="8" id="KW-1015">Disulfide bond</keyword>
<evidence type="ECO:0000313" key="11">
    <source>
        <dbReference type="EMBL" id="RSH89639.1"/>
    </source>
</evidence>
<dbReference type="PANTHER" id="PTHR33938">
    <property type="entry name" value="FERULOYL ESTERASE B-RELATED"/>
    <property type="match status" value="1"/>
</dbReference>
<keyword evidence="3" id="KW-0119">Carbohydrate metabolism</keyword>
<sequence length="584" mass="64144">MVRWLVALALWGSIVRAWQSQCEGFTLNHTGVEVVNARYYPVGSELNFTDSGGAIWDPAQRLSAVRVSLRITTNSTANSSANSEVFLPDDWNARVLGTGNGGLNGMLDYATMTFDGMARRYASFGTDTGHQSDANTGTWALHNDNAIVDYTYRAFHLTVQAAKNVVQAYYGRAGSRSYYLSCSTGGRQGLREAQQYPEDFDGVVVGAPANYMAALQAFGIHVGQELLPNTSSRYISETTWSVIHDEVLRQCDMIDGVKDGVLTDPRDCHPASVSKVQKSRVKSVRVQAVPGTTNTTACLNADQINALNNIYRDYVLGNDTFVFAPLEPGGEALYYGTYADVFFPIATSYYDNFVLKWVISPNGSHGTRRMRIGTNGGVSSDKDSTTGFNYSNFGYEQYQQALDIDPGYGIHPPIRYLYCNGTHAPQPGRVVHTQHHRLRFARREDPAIDPIIPPGQSIRYFESVQAFTKTQTEMDPDDFYRLFMVPGMGHCGGGPGAAAFGNSGQRPLNPPSSDDPTHDVLSAMVEWVENGLAPSEIIGTKWVNDNVSHGEAFSRKLCSYPLTAFYDGGNQTSADSFHCGLTRW</sequence>
<evidence type="ECO:0000256" key="3">
    <source>
        <dbReference type="ARBA" id="ARBA00022651"/>
    </source>
</evidence>
<dbReference type="OrthoDB" id="3039123at2759"/>
<evidence type="ECO:0000256" key="9">
    <source>
        <dbReference type="ARBA" id="ARBA00034075"/>
    </source>
</evidence>
<evidence type="ECO:0000256" key="7">
    <source>
        <dbReference type="ARBA" id="ARBA00022837"/>
    </source>
</evidence>
<keyword evidence="5 10" id="KW-0732">Signal</keyword>
<gene>
    <name evidence="11" type="ORF">EHS25_002190</name>
</gene>
<keyword evidence="6 10" id="KW-0378">Hydrolase</keyword>
<dbReference type="InterPro" id="IPR011118">
    <property type="entry name" value="Tannase/feruloyl_esterase"/>
</dbReference>
<organism evidence="11 12">
    <name type="scientific">Saitozyma podzolica</name>
    <dbReference type="NCBI Taxonomy" id="1890683"/>
    <lineage>
        <taxon>Eukaryota</taxon>
        <taxon>Fungi</taxon>
        <taxon>Dikarya</taxon>
        <taxon>Basidiomycota</taxon>
        <taxon>Agaricomycotina</taxon>
        <taxon>Tremellomycetes</taxon>
        <taxon>Tremellales</taxon>
        <taxon>Trimorphomycetaceae</taxon>
        <taxon>Saitozyma</taxon>
    </lineage>
</organism>
<dbReference type="InterPro" id="IPR029058">
    <property type="entry name" value="AB_hydrolase_fold"/>
</dbReference>
<dbReference type="GO" id="GO:0045493">
    <property type="term" value="P:xylan catabolic process"/>
    <property type="evidence" value="ECO:0007669"/>
    <property type="project" value="UniProtKB-KW"/>
</dbReference>
<name>A0A427YEN9_9TREE</name>
<dbReference type="PANTHER" id="PTHR33938:SF15">
    <property type="entry name" value="FERULOYL ESTERASE B-RELATED"/>
    <property type="match status" value="1"/>
</dbReference>
<keyword evidence="3" id="KW-0858">Xylan degradation</keyword>
<evidence type="ECO:0000256" key="8">
    <source>
        <dbReference type="ARBA" id="ARBA00023157"/>
    </source>
</evidence>
<comment type="caution">
    <text evidence="11">The sequence shown here is derived from an EMBL/GenBank/DDBJ whole genome shotgun (WGS) entry which is preliminary data.</text>
</comment>
<dbReference type="AlphaFoldDB" id="A0A427YEN9"/>
<feature type="chain" id="PRO_5018821408" description="Carboxylic ester hydrolase" evidence="10">
    <location>
        <begin position="18"/>
        <end position="584"/>
    </location>
</feature>
<keyword evidence="12" id="KW-1185">Reference proteome</keyword>
<keyword evidence="7" id="KW-0106">Calcium</keyword>
<evidence type="ECO:0000256" key="5">
    <source>
        <dbReference type="ARBA" id="ARBA00022729"/>
    </source>
</evidence>
<dbReference type="Proteomes" id="UP000279259">
    <property type="component" value="Unassembled WGS sequence"/>
</dbReference>
<dbReference type="GO" id="GO:0030600">
    <property type="term" value="F:feruloyl esterase activity"/>
    <property type="evidence" value="ECO:0007669"/>
    <property type="project" value="UniProtKB-EC"/>
</dbReference>
<evidence type="ECO:0000256" key="10">
    <source>
        <dbReference type="RuleBase" id="RU361238"/>
    </source>
</evidence>
<dbReference type="EC" id="3.1.1.-" evidence="10"/>
<keyword evidence="2" id="KW-0719">Serine esterase</keyword>
<evidence type="ECO:0000256" key="4">
    <source>
        <dbReference type="ARBA" id="ARBA00022723"/>
    </source>
</evidence>
<dbReference type="EMBL" id="RSCD01000013">
    <property type="protein sequence ID" value="RSH89639.1"/>
    <property type="molecule type" value="Genomic_DNA"/>
</dbReference>
<evidence type="ECO:0000256" key="6">
    <source>
        <dbReference type="ARBA" id="ARBA00022801"/>
    </source>
</evidence>
<dbReference type="GO" id="GO:0046872">
    <property type="term" value="F:metal ion binding"/>
    <property type="evidence" value="ECO:0007669"/>
    <property type="project" value="UniProtKB-KW"/>
</dbReference>
<reference evidence="11 12" key="1">
    <citation type="submission" date="2018-11" db="EMBL/GenBank/DDBJ databases">
        <title>Genome sequence of Saitozyma podzolica DSM 27192.</title>
        <authorList>
            <person name="Aliyu H."/>
            <person name="Gorte O."/>
            <person name="Ochsenreither K."/>
        </authorList>
    </citation>
    <scope>NUCLEOTIDE SEQUENCE [LARGE SCALE GENOMIC DNA]</scope>
    <source>
        <strain evidence="11 12">DSM 27192</strain>
    </source>
</reference>
<keyword evidence="4" id="KW-0479">Metal-binding</keyword>
<dbReference type="Pfam" id="PF07519">
    <property type="entry name" value="Tannase"/>
    <property type="match status" value="1"/>
</dbReference>
<feature type="signal peptide" evidence="10">
    <location>
        <begin position="1"/>
        <end position="17"/>
    </location>
</feature>
<protein>
    <recommendedName>
        <fullName evidence="10">Carboxylic ester hydrolase</fullName>
        <ecNumber evidence="10">3.1.1.-</ecNumber>
    </recommendedName>
</protein>
<comment type="catalytic activity">
    <reaction evidence="9">
        <text>feruloyl-polysaccharide + H2O = ferulate + polysaccharide.</text>
        <dbReference type="EC" id="3.1.1.73"/>
    </reaction>
</comment>
<comment type="similarity">
    <text evidence="1 10">Belongs to the tannase family.</text>
</comment>
<evidence type="ECO:0000256" key="1">
    <source>
        <dbReference type="ARBA" id="ARBA00006249"/>
    </source>
</evidence>
<proteinExistence type="inferred from homology"/>